<keyword evidence="4 14" id="KW-0812">Transmembrane</keyword>
<keyword evidence="19" id="KW-1185">Reference proteome</keyword>
<evidence type="ECO:0000259" key="15">
    <source>
        <dbReference type="Pfam" id="PF00705"/>
    </source>
</evidence>
<evidence type="ECO:0000256" key="8">
    <source>
        <dbReference type="ARBA" id="ARBA00023136"/>
    </source>
</evidence>
<comment type="caution">
    <text evidence="18">The sequence shown here is derived from an EMBL/GenBank/DDBJ whole genome shotgun (WGS) entry which is preliminary data.</text>
</comment>
<dbReference type="GO" id="GO:0006298">
    <property type="term" value="P:mismatch repair"/>
    <property type="evidence" value="ECO:0007669"/>
    <property type="project" value="TreeGrafter"/>
</dbReference>
<feature type="domain" description="Myosin-binding" evidence="17">
    <location>
        <begin position="170"/>
        <end position="447"/>
    </location>
</feature>
<protein>
    <recommendedName>
        <fullName evidence="11">DNA sliding clamp PCNA</fullName>
    </recommendedName>
</protein>
<dbReference type="SUPFAM" id="SSF55979">
    <property type="entry name" value="DNA clamp"/>
    <property type="match status" value="2"/>
</dbReference>
<name>A0AAD9MI74_9PEZI</name>
<evidence type="ECO:0000256" key="9">
    <source>
        <dbReference type="ARBA" id="ARBA00023242"/>
    </source>
</evidence>
<evidence type="ECO:0000256" key="1">
    <source>
        <dbReference type="ARBA" id="ARBA00004123"/>
    </source>
</evidence>
<dbReference type="GO" id="GO:0006272">
    <property type="term" value="P:leading strand elongation"/>
    <property type="evidence" value="ECO:0007669"/>
    <property type="project" value="TreeGrafter"/>
</dbReference>
<dbReference type="GO" id="GO:0017022">
    <property type="term" value="F:myosin binding"/>
    <property type="evidence" value="ECO:0007669"/>
    <property type="project" value="InterPro"/>
</dbReference>
<comment type="similarity">
    <text evidence="3 12">Belongs to the PCNA family.</text>
</comment>
<evidence type="ECO:0000259" key="16">
    <source>
        <dbReference type="Pfam" id="PF02747"/>
    </source>
</evidence>
<dbReference type="CDD" id="cd00577">
    <property type="entry name" value="PCNA"/>
    <property type="match status" value="1"/>
</dbReference>
<evidence type="ECO:0000313" key="19">
    <source>
        <dbReference type="Proteomes" id="UP001217918"/>
    </source>
</evidence>
<organism evidence="18 19">
    <name type="scientific">Phyllachora maydis</name>
    <dbReference type="NCBI Taxonomy" id="1825666"/>
    <lineage>
        <taxon>Eukaryota</taxon>
        <taxon>Fungi</taxon>
        <taxon>Dikarya</taxon>
        <taxon>Ascomycota</taxon>
        <taxon>Pezizomycotina</taxon>
        <taxon>Sordariomycetes</taxon>
        <taxon>Sordariomycetidae</taxon>
        <taxon>Phyllachorales</taxon>
        <taxon>Phyllachoraceae</taxon>
        <taxon>Phyllachora</taxon>
    </lineage>
</organism>
<dbReference type="GO" id="GO:0006275">
    <property type="term" value="P:regulation of DNA replication"/>
    <property type="evidence" value="ECO:0007669"/>
    <property type="project" value="InterPro"/>
</dbReference>
<dbReference type="Pfam" id="PF00705">
    <property type="entry name" value="PCNA_N"/>
    <property type="match status" value="1"/>
</dbReference>
<feature type="transmembrane region" description="Helical" evidence="14">
    <location>
        <begin position="158"/>
        <end position="178"/>
    </location>
</feature>
<evidence type="ECO:0000256" key="6">
    <source>
        <dbReference type="ARBA" id="ARBA00022989"/>
    </source>
</evidence>
<comment type="subcellular location">
    <subcellularLocation>
        <location evidence="2">Endomembrane system</location>
    </subcellularLocation>
    <subcellularLocation>
        <location evidence="1 11">Nucleus</location>
    </subcellularLocation>
</comment>
<dbReference type="GO" id="GO:0003677">
    <property type="term" value="F:DNA binding"/>
    <property type="evidence" value="ECO:0007669"/>
    <property type="project" value="UniProtKB-KW"/>
</dbReference>
<evidence type="ECO:0000256" key="7">
    <source>
        <dbReference type="ARBA" id="ARBA00023125"/>
    </source>
</evidence>
<comment type="function">
    <text evidence="11">This protein is an auxiliary protein of DNA polymerase delta and is involved in the control of eukaryotic DNA replication by increasing the polymerase's processivity during elongation of the leading strand.</text>
</comment>
<feature type="domain" description="Proliferating cell nuclear antigen PCNA C-terminal" evidence="16">
    <location>
        <begin position="763"/>
        <end position="892"/>
    </location>
</feature>
<evidence type="ECO:0000259" key="17">
    <source>
        <dbReference type="Pfam" id="PF12632"/>
    </source>
</evidence>
<dbReference type="PRINTS" id="PR00339">
    <property type="entry name" value="PCNACYCLIN"/>
</dbReference>
<dbReference type="GO" id="GO:0070987">
    <property type="term" value="P:error-free translesion synthesis"/>
    <property type="evidence" value="ECO:0007669"/>
    <property type="project" value="UniProtKB-ARBA"/>
</dbReference>
<dbReference type="GO" id="GO:0006273">
    <property type="term" value="P:lagging strand elongation"/>
    <property type="evidence" value="ECO:0007669"/>
    <property type="project" value="UniProtKB-ARBA"/>
</dbReference>
<keyword evidence="7 12" id="KW-0238">DNA-binding</keyword>
<dbReference type="Pfam" id="PF12632">
    <property type="entry name" value="Vezatin"/>
    <property type="match status" value="1"/>
</dbReference>
<evidence type="ECO:0000256" key="3">
    <source>
        <dbReference type="ARBA" id="ARBA00010462"/>
    </source>
</evidence>
<dbReference type="InterPro" id="IPR022649">
    <property type="entry name" value="Pr_cel_nuc_antig_C"/>
</dbReference>
<dbReference type="InterPro" id="IPR000730">
    <property type="entry name" value="Pr_cel_nuc_antig"/>
</dbReference>
<reference evidence="18" key="1">
    <citation type="journal article" date="2023" name="Mol. Plant Microbe Interact.">
        <title>Elucidating the Obligate Nature and Biological Capacity of an Invasive Fungal Corn Pathogen.</title>
        <authorList>
            <person name="MacCready J.S."/>
            <person name="Roggenkamp E.M."/>
            <person name="Gdanetz K."/>
            <person name="Chilvers M.I."/>
        </authorList>
    </citation>
    <scope>NUCLEOTIDE SEQUENCE</scope>
    <source>
        <strain evidence="18">PM02</strain>
    </source>
</reference>
<proteinExistence type="inferred from homology"/>
<dbReference type="FunFam" id="3.10.150.10:FF:000006">
    <property type="entry name" value="Proliferating cell nuclear antigen"/>
    <property type="match status" value="1"/>
</dbReference>
<dbReference type="Proteomes" id="UP001217918">
    <property type="component" value="Unassembled WGS sequence"/>
</dbReference>
<feature type="domain" description="Proliferating cell nuclear antigen PCNA N-terminal" evidence="15">
    <location>
        <begin position="637"/>
        <end position="759"/>
    </location>
</feature>
<dbReference type="Pfam" id="PF02747">
    <property type="entry name" value="PCNA_C"/>
    <property type="match status" value="1"/>
</dbReference>
<dbReference type="GO" id="GO:0012505">
    <property type="term" value="C:endomembrane system"/>
    <property type="evidence" value="ECO:0007669"/>
    <property type="project" value="UniProtKB-SubCell"/>
</dbReference>
<evidence type="ECO:0000256" key="5">
    <source>
        <dbReference type="ARBA" id="ARBA00022705"/>
    </source>
</evidence>
<comment type="function">
    <text evidence="10">This protein is an auxiliary protein of DNA polymerase delta and is involved in the control of eukaryotic DNA replication by increasing the polymerase's processibility during elongation of the leading strand. Involved in DNA repair.</text>
</comment>
<evidence type="ECO:0000256" key="13">
    <source>
        <dbReference type="SAM" id="MobiDB-lite"/>
    </source>
</evidence>
<dbReference type="NCBIfam" id="TIGR00590">
    <property type="entry name" value="pcna"/>
    <property type="match status" value="1"/>
</dbReference>
<keyword evidence="8 14" id="KW-0472">Membrane</keyword>
<evidence type="ECO:0000256" key="2">
    <source>
        <dbReference type="ARBA" id="ARBA00004308"/>
    </source>
</evidence>
<dbReference type="InterPro" id="IPR046938">
    <property type="entry name" value="DNA_clamp_sf"/>
</dbReference>
<keyword evidence="5 12" id="KW-0235">DNA replication</keyword>
<dbReference type="EMBL" id="JAQQPM010000006">
    <property type="protein sequence ID" value="KAK2073111.1"/>
    <property type="molecule type" value="Genomic_DNA"/>
</dbReference>
<dbReference type="InterPro" id="IPR022648">
    <property type="entry name" value="Pr_cel_nuc_antig_N"/>
</dbReference>
<dbReference type="AlphaFoldDB" id="A0AAD9MI74"/>
<feature type="region of interest" description="Disordered" evidence="13">
    <location>
        <begin position="42"/>
        <end position="73"/>
    </location>
</feature>
<accession>A0AAD9MI74</accession>
<gene>
    <name evidence="18" type="ORF">P8C59_007417</name>
</gene>
<keyword evidence="9 11" id="KW-0539">Nucleus</keyword>
<dbReference type="PROSITE" id="PS00293">
    <property type="entry name" value="PCNA_2"/>
    <property type="match status" value="1"/>
</dbReference>
<dbReference type="PANTHER" id="PTHR11352:SF0">
    <property type="entry name" value="PROLIFERATING CELL NUCLEAR ANTIGEN"/>
    <property type="match status" value="1"/>
</dbReference>
<keyword evidence="6 14" id="KW-1133">Transmembrane helix</keyword>
<feature type="compositionally biased region" description="Basic and acidic residues" evidence="13">
    <location>
        <begin position="42"/>
        <end position="54"/>
    </location>
</feature>
<dbReference type="HAMAP" id="MF_00317">
    <property type="entry name" value="DNApol_clamp_arch"/>
    <property type="match status" value="1"/>
</dbReference>
<evidence type="ECO:0000256" key="14">
    <source>
        <dbReference type="SAM" id="Phobius"/>
    </source>
</evidence>
<dbReference type="GO" id="GO:0043626">
    <property type="term" value="C:PCNA complex"/>
    <property type="evidence" value="ECO:0007669"/>
    <property type="project" value="UniProtKB-ARBA"/>
</dbReference>
<evidence type="ECO:0000256" key="11">
    <source>
        <dbReference type="RuleBase" id="RU000641"/>
    </source>
</evidence>
<evidence type="ECO:0000313" key="18">
    <source>
        <dbReference type="EMBL" id="KAK2073111.1"/>
    </source>
</evidence>
<dbReference type="Gene3D" id="3.10.150.10">
    <property type="entry name" value="DNA Polymerase III, subunit A, domain 2"/>
    <property type="match status" value="2"/>
</dbReference>
<dbReference type="InterPro" id="IPR026859">
    <property type="entry name" value="Myosin-bd"/>
</dbReference>
<dbReference type="PROSITE" id="PS01251">
    <property type="entry name" value="PCNA_1"/>
    <property type="match status" value="1"/>
</dbReference>
<dbReference type="FunFam" id="3.10.150.10:FF:000008">
    <property type="entry name" value="Proliferating cell nuclear antigen"/>
    <property type="match status" value="1"/>
</dbReference>
<evidence type="ECO:0000256" key="4">
    <source>
        <dbReference type="ARBA" id="ARBA00022692"/>
    </source>
</evidence>
<dbReference type="GO" id="GO:0030337">
    <property type="term" value="F:DNA polymerase processivity factor activity"/>
    <property type="evidence" value="ECO:0007669"/>
    <property type="project" value="InterPro"/>
</dbReference>
<feature type="transmembrane region" description="Helical" evidence="14">
    <location>
        <begin position="190"/>
        <end position="208"/>
    </location>
</feature>
<dbReference type="PANTHER" id="PTHR11352">
    <property type="entry name" value="PROLIFERATING CELL NUCLEAR ANTIGEN"/>
    <property type="match status" value="1"/>
</dbReference>
<evidence type="ECO:0000256" key="10">
    <source>
        <dbReference type="ARBA" id="ARBA00054163"/>
    </source>
</evidence>
<sequence length="897" mass="100123">MIAQGQFELWHRIPGTLGLFKPAQSPLAEYMKDDGEHHFEHVRTPSKSDARDESPPLSPSFAPTGRPTVKKRFRSRIPNPLRLDTLERNRLSSFPDSYAKAVASRLDRADNLKFLEQFRYTIVASQLLSGHSVNGQNRGIPRGQGTDRSRQNVVPTSTGLFVTAAAAMSLAWMSSWVYTGGWAHLIKKRVLFALVVIMEAIVVSHAYIRQQWLRYVRTQALAEVSAFVARTQDFDSVSGATLALIQEVELVSRGYRISAPLPPISRLEDRSQIRRCKRLRRTLKSQFVEMIQKYAQVSIVVQGFSEQLNLEKFYDIYDINDLDISDARQGFTETEFDDPESLRSLKIAAARFHTLRKLFLCALLALEARGNNSDFLRWSAAVEALRELSQVSQDSFDRLQTILREEESFPSPPANKGPSTPGRERWRSQLRKLNSLSSGIRGLQAKLTLLREESDRRLNEAQDISELGPNLLGQYESIGQDLKLLTQAWEEGKAALASGIDRNEKRLSTMSTVLSPASSLSGVTVVEEGGILEALKALNGESPLNSALGSPRAEQEEAEVFEAVALSRPRSMIPREERLKKMREDRDKRELAKEKAETTRGMLRELEMASPTEAQAQSKVRNTSDTPNLRVKEVNNMLEARLGQAGILKKVVDAIKDLVADCNFDCNDSGIALQAMDNSHVALVSMILKTDSFDNFRCDRNIALGVNLTSLTKVLRAAQNEDVLTIKADDAPDVLNLHFESSSKDRFSEYDLKLMDIDQEHLGIPDTDYASIISMPSAEFKRICTDLQAVSESVTIEASKDGIKFSCTGDIGNGSVTLRSHTNVEKEEESVQIELNEPVALTFSLKYMVNFCKATSLSSTVRLCLSNEVPLLVEYQITGDVGSHLRFYLAPKIGDGE</sequence>
<evidence type="ECO:0000256" key="12">
    <source>
        <dbReference type="RuleBase" id="RU003671"/>
    </source>
</evidence>
<dbReference type="InterPro" id="IPR022659">
    <property type="entry name" value="Pr_cel_nuc_antig_CS"/>
</dbReference>